<dbReference type="OrthoDB" id="97058at2759"/>
<accession>A0A2Z7C4B7</accession>
<keyword evidence="3" id="KW-1185">Reference proteome</keyword>
<gene>
    <name evidence="2" type="ORF">F511_25603</name>
</gene>
<feature type="compositionally biased region" description="Basic residues" evidence="1">
    <location>
        <begin position="62"/>
        <end position="80"/>
    </location>
</feature>
<dbReference type="EMBL" id="KQ999873">
    <property type="protein sequence ID" value="KZV40751.1"/>
    <property type="molecule type" value="Genomic_DNA"/>
</dbReference>
<evidence type="ECO:0000313" key="2">
    <source>
        <dbReference type="EMBL" id="KZV40751.1"/>
    </source>
</evidence>
<protein>
    <submittedName>
        <fullName evidence="2">Uncharacterized protein</fullName>
    </submittedName>
</protein>
<reference evidence="2 3" key="1">
    <citation type="journal article" date="2015" name="Proc. Natl. Acad. Sci. U.S.A.">
        <title>The resurrection genome of Boea hygrometrica: A blueprint for survival of dehydration.</title>
        <authorList>
            <person name="Xiao L."/>
            <person name="Yang G."/>
            <person name="Zhang L."/>
            <person name="Yang X."/>
            <person name="Zhao S."/>
            <person name="Ji Z."/>
            <person name="Zhou Q."/>
            <person name="Hu M."/>
            <person name="Wang Y."/>
            <person name="Chen M."/>
            <person name="Xu Y."/>
            <person name="Jin H."/>
            <person name="Xiao X."/>
            <person name="Hu G."/>
            <person name="Bao F."/>
            <person name="Hu Y."/>
            <person name="Wan P."/>
            <person name="Li L."/>
            <person name="Deng X."/>
            <person name="Kuang T."/>
            <person name="Xiang C."/>
            <person name="Zhu J.K."/>
            <person name="Oliver M.J."/>
            <person name="He Y."/>
        </authorList>
    </citation>
    <scope>NUCLEOTIDE SEQUENCE [LARGE SCALE GENOMIC DNA]</scope>
    <source>
        <strain evidence="3">cv. XS01</strain>
    </source>
</reference>
<sequence>MRSLPREWDVKTMTMRESKDLNKLEIYDLFADLKAYVFEFLNRSEEEVSTSQPPKRDDKKSSNRRRDKASRKTFKKKNARKVLVAEESNNKWADTDSESSTSSNSSRPRFCTKKKIHWYKKLSKSFEEVKAERKRHKDSADDPSCSHLGKLDSLETELTSVIYDTLELVKYDDQNCTKLKQKGKQGIGYAPPENTKLSWPKNRLNKNQVKSDPQSSDLNWKRLGQRWCEIRVARDSVVVIVAQKT</sequence>
<evidence type="ECO:0000313" key="3">
    <source>
        <dbReference type="Proteomes" id="UP000250235"/>
    </source>
</evidence>
<dbReference type="Proteomes" id="UP000250235">
    <property type="component" value="Unassembled WGS sequence"/>
</dbReference>
<proteinExistence type="predicted"/>
<organism evidence="2 3">
    <name type="scientific">Dorcoceras hygrometricum</name>
    <dbReference type="NCBI Taxonomy" id="472368"/>
    <lineage>
        <taxon>Eukaryota</taxon>
        <taxon>Viridiplantae</taxon>
        <taxon>Streptophyta</taxon>
        <taxon>Embryophyta</taxon>
        <taxon>Tracheophyta</taxon>
        <taxon>Spermatophyta</taxon>
        <taxon>Magnoliopsida</taxon>
        <taxon>eudicotyledons</taxon>
        <taxon>Gunneridae</taxon>
        <taxon>Pentapetalae</taxon>
        <taxon>asterids</taxon>
        <taxon>lamiids</taxon>
        <taxon>Lamiales</taxon>
        <taxon>Gesneriaceae</taxon>
        <taxon>Didymocarpoideae</taxon>
        <taxon>Trichosporeae</taxon>
        <taxon>Loxocarpinae</taxon>
        <taxon>Dorcoceras</taxon>
    </lineage>
</organism>
<dbReference type="AlphaFoldDB" id="A0A2Z7C4B7"/>
<name>A0A2Z7C4B7_9LAMI</name>
<evidence type="ECO:0000256" key="1">
    <source>
        <dbReference type="SAM" id="MobiDB-lite"/>
    </source>
</evidence>
<feature type="region of interest" description="Disordered" evidence="1">
    <location>
        <begin position="44"/>
        <end position="108"/>
    </location>
</feature>